<evidence type="ECO:0000313" key="5">
    <source>
        <dbReference type="Proteomes" id="UP001623600"/>
    </source>
</evidence>
<accession>A0ABW8SAY9</accession>
<evidence type="ECO:0000313" key="4">
    <source>
        <dbReference type="EMBL" id="MFL0167253.1"/>
    </source>
</evidence>
<sequence>MKRLKLTKIIASSLITVSVLALNPIGASAQWKQDSKGWWDSEGSSWSKGWKDINGKWYHFDYDTGYMKHDEIVEGYYVDSNGVYVNNPSEEIKEYAKIIKSDDWYDRITNGMKWQRGFTANSMIEVNAPLRGIVIDLNNDGIKEMVVTNQSQFSLKIVNYNKGDISILSDPNDSYPEYSGYSKSDNVFFVYSYCYGSKVIRGYKLEDNKLKEVYFYYDSTKDHTGGPHKGYFISEEDYTNNKSVSKDEYYNALEKLYEKLDSEGQSKVAPLLEDLSK</sequence>
<comment type="caution">
    <text evidence="4">The sequence shown here is derived from an EMBL/GenBank/DDBJ whole genome shotgun (WGS) entry which is preliminary data.</text>
</comment>
<gene>
    <name evidence="4" type="ORF">ACJDTP_19460</name>
</gene>
<dbReference type="InterPro" id="IPR018337">
    <property type="entry name" value="Cell_wall/Cho-bd_repeat"/>
</dbReference>
<name>A0ABW8SAY9_9CLOT</name>
<evidence type="ECO:0008006" key="6">
    <source>
        <dbReference type="Google" id="ProtNLM"/>
    </source>
</evidence>
<keyword evidence="3" id="KW-0732">Signal</keyword>
<protein>
    <recommendedName>
        <fullName evidence="6">Cell wall-binding protein</fullName>
    </recommendedName>
</protein>
<evidence type="ECO:0000256" key="2">
    <source>
        <dbReference type="PROSITE-ProRule" id="PRU00591"/>
    </source>
</evidence>
<dbReference type="RefSeq" id="WP_406762157.1">
    <property type="nucleotide sequence ID" value="NZ_JBJIAB010000030.1"/>
</dbReference>
<dbReference type="Gene3D" id="2.10.270.10">
    <property type="entry name" value="Cholin Binding"/>
    <property type="match status" value="1"/>
</dbReference>
<dbReference type="Proteomes" id="UP001623600">
    <property type="component" value="Unassembled WGS sequence"/>
</dbReference>
<evidence type="ECO:0000256" key="3">
    <source>
        <dbReference type="SAM" id="SignalP"/>
    </source>
</evidence>
<feature type="chain" id="PRO_5045892093" description="Cell wall-binding protein" evidence="3">
    <location>
        <begin position="22"/>
        <end position="277"/>
    </location>
</feature>
<dbReference type="SUPFAM" id="SSF69360">
    <property type="entry name" value="Cell wall binding repeat"/>
    <property type="match status" value="1"/>
</dbReference>
<evidence type="ECO:0000256" key="1">
    <source>
        <dbReference type="ARBA" id="ARBA00022737"/>
    </source>
</evidence>
<feature type="signal peptide" evidence="3">
    <location>
        <begin position="1"/>
        <end position="21"/>
    </location>
</feature>
<reference evidence="4 5" key="1">
    <citation type="submission" date="2024-11" db="EMBL/GenBank/DDBJ databases">
        <authorList>
            <person name="Heng Y.C."/>
            <person name="Lim A.C.H."/>
            <person name="Lee J.K.Y."/>
            <person name="Kittelmann S."/>
        </authorList>
    </citation>
    <scope>NUCLEOTIDE SEQUENCE [LARGE SCALE GENOMIC DNA]</scope>
    <source>
        <strain evidence="4 5">WILCCON 0112</strain>
    </source>
</reference>
<feature type="repeat" description="Cell wall-binding" evidence="2">
    <location>
        <begin position="47"/>
        <end position="66"/>
    </location>
</feature>
<proteinExistence type="predicted"/>
<dbReference type="PROSITE" id="PS51170">
    <property type="entry name" value="CW"/>
    <property type="match status" value="1"/>
</dbReference>
<organism evidence="4 5">
    <name type="scientific">Candidatus Clostridium helianthi</name>
    <dbReference type="NCBI Taxonomy" id="3381660"/>
    <lineage>
        <taxon>Bacteria</taxon>
        <taxon>Bacillati</taxon>
        <taxon>Bacillota</taxon>
        <taxon>Clostridia</taxon>
        <taxon>Eubacteriales</taxon>
        <taxon>Clostridiaceae</taxon>
        <taxon>Clostridium</taxon>
    </lineage>
</organism>
<keyword evidence="5" id="KW-1185">Reference proteome</keyword>
<keyword evidence="1" id="KW-0677">Repeat</keyword>
<dbReference type="EMBL" id="JBJIAB010000030">
    <property type="protein sequence ID" value="MFL0167253.1"/>
    <property type="molecule type" value="Genomic_DNA"/>
</dbReference>